<protein>
    <submittedName>
        <fullName evidence="8">Integrase</fullName>
    </submittedName>
    <submittedName>
        <fullName evidence="5">Site-specific recombinase XerD</fullName>
    </submittedName>
</protein>
<dbReference type="Gene3D" id="3.30.160.60">
    <property type="entry name" value="Classic Zinc Finger"/>
    <property type="match status" value="1"/>
</dbReference>
<accession>A0A248ZYZ9</accession>
<dbReference type="Pfam" id="PF09003">
    <property type="entry name" value="Arm-DNA-bind_1"/>
    <property type="match status" value="1"/>
</dbReference>
<evidence type="ECO:0000256" key="2">
    <source>
        <dbReference type="ARBA" id="ARBA00022908"/>
    </source>
</evidence>
<evidence type="ECO:0000313" key="9">
    <source>
        <dbReference type="Proteomes" id="UP000254031"/>
    </source>
</evidence>
<dbReference type="GO" id="GO:0008907">
    <property type="term" value="F:integrase activity"/>
    <property type="evidence" value="ECO:0007669"/>
    <property type="project" value="InterPro"/>
</dbReference>
<dbReference type="EMBL" id="VAJB01000036">
    <property type="protein sequence ID" value="TRB72430.1"/>
    <property type="molecule type" value="Genomic_DNA"/>
</dbReference>
<dbReference type="Gene3D" id="1.10.443.10">
    <property type="entry name" value="Intergrase catalytic core"/>
    <property type="match status" value="1"/>
</dbReference>
<evidence type="ECO:0000313" key="8">
    <source>
        <dbReference type="EMBL" id="TRB72430.1"/>
    </source>
</evidence>
<dbReference type="SUPFAM" id="SSF56349">
    <property type="entry name" value="DNA breaking-rejoining enzymes"/>
    <property type="match status" value="1"/>
</dbReference>
<dbReference type="Proteomes" id="UP000318394">
    <property type="component" value="Unassembled WGS sequence"/>
</dbReference>
<proteinExistence type="inferred from homology"/>
<feature type="domain" description="Tyr recombinase" evidence="4">
    <location>
        <begin position="170"/>
        <end position="346"/>
    </location>
</feature>
<keyword evidence="3" id="KW-0233">DNA recombination</keyword>
<evidence type="ECO:0000313" key="5">
    <source>
        <dbReference type="EMBL" id="STY58712.1"/>
    </source>
</evidence>
<dbReference type="GeneID" id="67368775"/>
<dbReference type="AlphaFoldDB" id="A0A248ZYZ9"/>
<dbReference type="InterPro" id="IPR011010">
    <property type="entry name" value="DNA_brk_join_enz"/>
</dbReference>
<keyword evidence="11" id="KW-1185">Reference proteome</keyword>
<dbReference type="InterPro" id="IPR015094">
    <property type="entry name" value="Integrase_lambda-typ_DNA-bd_N"/>
</dbReference>
<evidence type="ECO:0000256" key="3">
    <source>
        <dbReference type="ARBA" id="ARBA00023172"/>
    </source>
</evidence>
<evidence type="ECO:0000313" key="7">
    <source>
        <dbReference type="EMBL" id="TRB34851.1"/>
    </source>
</evidence>
<evidence type="ECO:0000313" key="6">
    <source>
        <dbReference type="EMBL" id="STY65292.1"/>
    </source>
</evidence>
<evidence type="ECO:0000259" key="4">
    <source>
        <dbReference type="PROSITE" id="PS51898"/>
    </source>
</evidence>
<name>A0A248ZYZ9_MANHA</name>
<dbReference type="InterPro" id="IPR013762">
    <property type="entry name" value="Integrase-like_cat_sf"/>
</dbReference>
<dbReference type="InterPro" id="IPR002104">
    <property type="entry name" value="Integrase_catalytic"/>
</dbReference>
<dbReference type="KEGG" id="mhaq:WC39_05580"/>
<dbReference type="Proteomes" id="UP000254031">
    <property type="component" value="Unassembled WGS sequence"/>
</dbReference>
<dbReference type="EMBL" id="VAJI01000041">
    <property type="protein sequence ID" value="TRB34851.1"/>
    <property type="molecule type" value="Genomic_DNA"/>
</dbReference>
<organism evidence="8 10">
    <name type="scientific">Mannheimia haemolytica</name>
    <name type="common">Pasteurella haemolytica</name>
    <dbReference type="NCBI Taxonomy" id="75985"/>
    <lineage>
        <taxon>Bacteria</taxon>
        <taxon>Pseudomonadati</taxon>
        <taxon>Pseudomonadota</taxon>
        <taxon>Gammaproteobacteria</taxon>
        <taxon>Pasteurellales</taxon>
        <taxon>Pasteurellaceae</taxon>
        <taxon>Mannheimia</taxon>
    </lineage>
</organism>
<dbReference type="GO" id="GO:0003677">
    <property type="term" value="F:DNA binding"/>
    <property type="evidence" value="ECO:0007669"/>
    <property type="project" value="InterPro"/>
</dbReference>
<comment type="similarity">
    <text evidence="1">Belongs to the 'phage' integrase family.</text>
</comment>
<dbReference type="Proteomes" id="UP000315164">
    <property type="component" value="Unassembled WGS sequence"/>
</dbReference>
<evidence type="ECO:0000256" key="1">
    <source>
        <dbReference type="ARBA" id="ARBA00008857"/>
    </source>
</evidence>
<dbReference type="Pfam" id="PF00589">
    <property type="entry name" value="Phage_integrase"/>
    <property type="match status" value="1"/>
</dbReference>
<dbReference type="OrthoDB" id="662444at2"/>
<keyword evidence="2" id="KW-0229">DNA integration</keyword>
<evidence type="ECO:0000313" key="11">
    <source>
        <dbReference type="Proteomes" id="UP000318394"/>
    </source>
</evidence>
<gene>
    <name evidence="8" type="ORF">FEA53_11980</name>
    <name evidence="7" type="ORF">FEB89_12425</name>
    <name evidence="5" type="ORF">NCTC9380_00134</name>
    <name evidence="6" type="ORF">NCTC9380_00553</name>
</gene>
<reference evidence="10 11" key="2">
    <citation type="journal article" date="2019" name="Vet. Microbiol.">
        <title>Genetic characterization of susceptible and multi-drug resistant Mannheimia haemolytica isolated from high-risk stocker calves prior to and after antimicrobial metaphylaxis.</title>
        <authorList>
            <person name="Snyder E.R."/>
            <person name="Alvarez-Narvaez S."/>
            <person name="Credille B.C."/>
        </authorList>
    </citation>
    <scope>NUCLEOTIDE SEQUENCE [LARGE SCALE GENOMIC DNA]</scope>
    <source>
        <strain evidence="8 10">UGA-R5-128-1</strain>
        <strain evidence="7 11">UGA-R7-163-1</strain>
    </source>
</reference>
<dbReference type="GO" id="GO:0006310">
    <property type="term" value="P:DNA recombination"/>
    <property type="evidence" value="ECO:0007669"/>
    <property type="project" value="UniProtKB-KW"/>
</dbReference>
<dbReference type="EMBL" id="UGPL01000006">
    <property type="protein sequence ID" value="STY65292.1"/>
    <property type="molecule type" value="Genomic_DNA"/>
</dbReference>
<dbReference type="PROSITE" id="PS51898">
    <property type="entry name" value="TYR_RECOMBINASE"/>
    <property type="match status" value="1"/>
</dbReference>
<dbReference type="KEGG" id="mhay:VK67_05695"/>
<sequence length="346" mass="40544">MARPRKYENNGLPQNLLCRRRKRANGSIVEYYFYVLADGKERSLGTNKHEAILEAAKLNFENSRKSPIVLFIDVAKRYELEVVPTKKAKNTRQSNLQAIHWLCKFFGNPPAPLEKIEPKHISQYLQWRKDTPAVANIEVGLFNTIWNMAREWGYTALPSPSQGVKKFPTKYREVYVEDYILDKIYEFADERMADIIETAYLLGQRPIDICNIHRSHIYDGILHITQQKTGKKVRFEISGRLKEILDKRLGYESDWIFTNKWGKKLKRRSLGDHFKEIRERAMKAYPELADEIAKVQMRDMRAKAATDISLMTTDEQAQKQLGHTSKRMTHHYIRKDKILKPTDEIT</sequence>
<evidence type="ECO:0000313" key="10">
    <source>
        <dbReference type="Proteomes" id="UP000315164"/>
    </source>
</evidence>
<dbReference type="RefSeq" id="WP_006247822.1">
    <property type="nucleotide sequence ID" value="NZ_CP011098.1"/>
</dbReference>
<reference evidence="5 9" key="1">
    <citation type="submission" date="2018-06" db="EMBL/GenBank/DDBJ databases">
        <authorList>
            <consortium name="Pathogen Informatics"/>
            <person name="Doyle S."/>
        </authorList>
    </citation>
    <scope>NUCLEOTIDE SEQUENCE [LARGE SCALE GENOMIC DNA]</scope>
    <source>
        <strain evidence="5 9">NCTC9380</strain>
    </source>
</reference>
<dbReference type="EMBL" id="UGPL01000004">
    <property type="protein sequence ID" value="STY58712.1"/>
    <property type="molecule type" value="Genomic_DNA"/>
</dbReference>